<dbReference type="PANTHER" id="PTHR36707">
    <property type="entry name" value="T20M3.17 PROTEIN"/>
    <property type="match status" value="1"/>
</dbReference>
<keyword evidence="2" id="KW-1185">Reference proteome</keyword>
<gene>
    <name evidence="1" type="ORF">AXF42_Ash009486</name>
</gene>
<dbReference type="PANTHER" id="PTHR36707:SF1">
    <property type="entry name" value="T20M3.17 PROTEIN"/>
    <property type="match status" value="1"/>
</dbReference>
<accession>A0A2I0B904</accession>
<dbReference type="Proteomes" id="UP000236161">
    <property type="component" value="Unassembled WGS sequence"/>
</dbReference>
<name>A0A2I0B904_9ASPA</name>
<proteinExistence type="predicted"/>
<dbReference type="AlphaFoldDB" id="A0A2I0B904"/>
<protein>
    <submittedName>
        <fullName evidence="1">Uncharacterized protein</fullName>
    </submittedName>
</protein>
<evidence type="ECO:0000313" key="2">
    <source>
        <dbReference type="Proteomes" id="UP000236161"/>
    </source>
</evidence>
<organism evidence="1 2">
    <name type="scientific">Apostasia shenzhenica</name>
    <dbReference type="NCBI Taxonomy" id="1088818"/>
    <lineage>
        <taxon>Eukaryota</taxon>
        <taxon>Viridiplantae</taxon>
        <taxon>Streptophyta</taxon>
        <taxon>Embryophyta</taxon>
        <taxon>Tracheophyta</taxon>
        <taxon>Spermatophyta</taxon>
        <taxon>Magnoliopsida</taxon>
        <taxon>Liliopsida</taxon>
        <taxon>Asparagales</taxon>
        <taxon>Orchidaceae</taxon>
        <taxon>Apostasioideae</taxon>
        <taxon>Apostasia</taxon>
    </lineage>
</organism>
<sequence length="180" mass="20566">MEHTEPLFWPYDNPFEVLEFDKDFLCVSPKKDVRKMENKGFSGLRSAEINLSKSMSLQASRMSTQSRLVGKSEFNRIPKKSSTRSTIIPPNNRRIQKFKLLPAQSSQCNSSSRKSTLLNLQSKKQKLELLSKKTLMELEAGNILQFFVEDMTIEKLVGLNEFDGHEGVDADFDDDLCIIV</sequence>
<dbReference type="EMBL" id="KZ451905">
    <property type="protein sequence ID" value="PKA64266.1"/>
    <property type="molecule type" value="Genomic_DNA"/>
</dbReference>
<reference evidence="1 2" key="1">
    <citation type="journal article" date="2017" name="Nature">
        <title>The Apostasia genome and the evolution of orchids.</title>
        <authorList>
            <person name="Zhang G.Q."/>
            <person name="Liu K.W."/>
            <person name="Li Z."/>
            <person name="Lohaus R."/>
            <person name="Hsiao Y.Y."/>
            <person name="Niu S.C."/>
            <person name="Wang J.Y."/>
            <person name="Lin Y.C."/>
            <person name="Xu Q."/>
            <person name="Chen L.J."/>
            <person name="Yoshida K."/>
            <person name="Fujiwara S."/>
            <person name="Wang Z.W."/>
            <person name="Zhang Y.Q."/>
            <person name="Mitsuda N."/>
            <person name="Wang M."/>
            <person name="Liu G.H."/>
            <person name="Pecoraro L."/>
            <person name="Huang H.X."/>
            <person name="Xiao X.J."/>
            <person name="Lin M."/>
            <person name="Wu X.Y."/>
            <person name="Wu W.L."/>
            <person name="Chen Y.Y."/>
            <person name="Chang S.B."/>
            <person name="Sakamoto S."/>
            <person name="Ohme-Takagi M."/>
            <person name="Yagi M."/>
            <person name="Zeng S.J."/>
            <person name="Shen C.Y."/>
            <person name="Yeh C.M."/>
            <person name="Luo Y.B."/>
            <person name="Tsai W.C."/>
            <person name="Van de Peer Y."/>
            <person name="Liu Z.J."/>
        </authorList>
    </citation>
    <scope>NUCLEOTIDE SEQUENCE [LARGE SCALE GENOMIC DNA]</scope>
    <source>
        <strain evidence="2">cv. Shenzhen</strain>
        <tissue evidence="1">Stem</tissue>
    </source>
</reference>
<dbReference type="OrthoDB" id="773993at2759"/>
<evidence type="ECO:0000313" key="1">
    <source>
        <dbReference type="EMBL" id="PKA64266.1"/>
    </source>
</evidence>